<comment type="similarity">
    <text evidence="1">Belongs to the DNA polymerase type-B family.</text>
</comment>
<proteinExistence type="inferred from homology"/>
<dbReference type="OrthoDB" id="414982at2759"/>
<accession>A0A4Y2KLB9</accession>
<evidence type="ECO:0000259" key="9">
    <source>
        <dbReference type="Pfam" id="PF03175"/>
    </source>
</evidence>
<keyword evidence="11" id="KW-1185">Reference proteome</keyword>
<dbReference type="GO" id="GO:0000166">
    <property type="term" value="F:nucleotide binding"/>
    <property type="evidence" value="ECO:0007669"/>
    <property type="project" value="InterPro"/>
</dbReference>
<dbReference type="InterPro" id="IPR004868">
    <property type="entry name" value="DNA-dir_DNA_pol_B_mt/vir"/>
</dbReference>
<dbReference type="Pfam" id="PF03175">
    <property type="entry name" value="DNA_pol_B_2"/>
    <property type="match status" value="1"/>
</dbReference>
<dbReference type="GO" id="GO:0003677">
    <property type="term" value="F:DNA binding"/>
    <property type="evidence" value="ECO:0007669"/>
    <property type="project" value="UniProtKB-KW"/>
</dbReference>
<evidence type="ECO:0000256" key="7">
    <source>
        <dbReference type="ARBA" id="ARBA00023125"/>
    </source>
</evidence>
<evidence type="ECO:0000313" key="11">
    <source>
        <dbReference type="Proteomes" id="UP000499080"/>
    </source>
</evidence>
<evidence type="ECO:0000313" key="10">
    <source>
        <dbReference type="EMBL" id="GBN02852.1"/>
    </source>
</evidence>
<keyword evidence="4" id="KW-0548">Nucleotidyltransferase</keyword>
<dbReference type="AlphaFoldDB" id="A0A4Y2KLB9"/>
<dbReference type="GO" id="GO:0006260">
    <property type="term" value="P:DNA replication"/>
    <property type="evidence" value="ECO:0007669"/>
    <property type="project" value="UniProtKB-KW"/>
</dbReference>
<comment type="catalytic activity">
    <reaction evidence="8">
        <text>DNA(n) + a 2'-deoxyribonucleoside 5'-triphosphate = DNA(n+1) + diphosphate</text>
        <dbReference type="Rhea" id="RHEA:22508"/>
        <dbReference type="Rhea" id="RHEA-COMP:17339"/>
        <dbReference type="Rhea" id="RHEA-COMP:17340"/>
        <dbReference type="ChEBI" id="CHEBI:33019"/>
        <dbReference type="ChEBI" id="CHEBI:61560"/>
        <dbReference type="ChEBI" id="CHEBI:173112"/>
        <dbReference type="EC" id="2.7.7.7"/>
    </reaction>
</comment>
<evidence type="ECO:0000256" key="1">
    <source>
        <dbReference type="ARBA" id="ARBA00005755"/>
    </source>
</evidence>
<comment type="caution">
    <text evidence="10">The sequence shown here is derived from an EMBL/GenBank/DDBJ whole genome shotgun (WGS) entry which is preliminary data.</text>
</comment>
<name>A0A4Y2KLB9_ARAVE</name>
<sequence length="180" mass="21176">MSQFLLTDGFKWSPTDIDVIQIPEDSPTGYILEVDLHYPKELHDKHCDFPLALDNQAPGNSKQIKLLTTLHDKEKYVIHYRNLKQCLKLGLKLGKIHRTLQFNQSTWLKPYIDLNTEMRTKATNNFEKDFYKLMNNSVFGKTMENIRKRIDVKLCIMLKKSKAILPSLISKTERYSMKIW</sequence>
<dbReference type="SUPFAM" id="SSF56672">
    <property type="entry name" value="DNA/RNA polymerases"/>
    <property type="match status" value="1"/>
</dbReference>
<organism evidence="10 11">
    <name type="scientific">Araneus ventricosus</name>
    <name type="common">Orbweaver spider</name>
    <name type="synonym">Epeira ventricosa</name>
    <dbReference type="NCBI Taxonomy" id="182803"/>
    <lineage>
        <taxon>Eukaryota</taxon>
        <taxon>Metazoa</taxon>
        <taxon>Ecdysozoa</taxon>
        <taxon>Arthropoda</taxon>
        <taxon>Chelicerata</taxon>
        <taxon>Arachnida</taxon>
        <taxon>Araneae</taxon>
        <taxon>Araneomorphae</taxon>
        <taxon>Entelegynae</taxon>
        <taxon>Araneoidea</taxon>
        <taxon>Araneidae</taxon>
        <taxon>Araneus</taxon>
    </lineage>
</organism>
<dbReference type="InterPro" id="IPR043502">
    <property type="entry name" value="DNA/RNA_pol_sf"/>
</dbReference>
<evidence type="ECO:0000256" key="5">
    <source>
        <dbReference type="ARBA" id="ARBA00022705"/>
    </source>
</evidence>
<dbReference type="GO" id="GO:0003887">
    <property type="term" value="F:DNA-directed DNA polymerase activity"/>
    <property type="evidence" value="ECO:0007669"/>
    <property type="project" value="UniProtKB-KW"/>
</dbReference>
<evidence type="ECO:0000256" key="4">
    <source>
        <dbReference type="ARBA" id="ARBA00022695"/>
    </source>
</evidence>
<evidence type="ECO:0000256" key="2">
    <source>
        <dbReference type="ARBA" id="ARBA00012417"/>
    </source>
</evidence>
<dbReference type="EC" id="2.7.7.7" evidence="2"/>
<evidence type="ECO:0000256" key="6">
    <source>
        <dbReference type="ARBA" id="ARBA00022932"/>
    </source>
</evidence>
<dbReference type="Proteomes" id="UP000499080">
    <property type="component" value="Unassembled WGS sequence"/>
</dbReference>
<dbReference type="EMBL" id="BGPR01004742">
    <property type="protein sequence ID" value="GBN02852.1"/>
    <property type="molecule type" value="Genomic_DNA"/>
</dbReference>
<evidence type="ECO:0000256" key="8">
    <source>
        <dbReference type="ARBA" id="ARBA00049244"/>
    </source>
</evidence>
<keyword evidence="7" id="KW-0238">DNA-binding</keyword>
<evidence type="ECO:0000256" key="3">
    <source>
        <dbReference type="ARBA" id="ARBA00022679"/>
    </source>
</evidence>
<feature type="domain" description="DNA-directed DNA polymerase family B mitochondria/virus" evidence="9">
    <location>
        <begin position="33"/>
        <end position="147"/>
    </location>
</feature>
<keyword evidence="5" id="KW-0235">DNA replication</keyword>
<gene>
    <name evidence="10" type="ORF">AVEN_168204_1</name>
</gene>
<reference evidence="10 11" key="1">
    <citation type="journal article" date="2019" name="Sci. Rep.">
        <title>Orb-weaving spider Araneus ventricosus genome elucidates the spidroin gene catalogue.</title>
        <authorList>
            <person name="Kono N."/>
            <person name="Nakamura H."/>
            <person name="Ohtoshi R."/>
            <person name="Moran D.A.P."/>
            <person name="Shinohara A."/>
            <person name="Yoshida Y."/>
            <person name="Fujiwara M."/>
            <person name="Mori M."/>
            <person name="Tomita M."/>
            <person name="Arakawa K."/>
        </authorList>
    </citation>
    <scope>NUCLEOTIDE SEQUENCE [LARGE SCALE GENOMIC DNA]</scope>
</reference>
<keyword evidence="3" id="KW-0808">Transferase</keyword>
<keyword evidence="6" id="KW-0239">DNA-directed DNA polymerase</keyword>
<protein>
    <recommendedName>
        <fullName evidence="2">DNA-directed DNA polymerase</fullName>
        <ecNumber evidence="2">2.7.7.7</ecNumber>
    </recommendedName>
</protein>